<dbReference type="EMBL" id="FXTX01000013">
    <property type="protein sequence ID" value="SMP14688.1"/>
    <property type="molecule type" value="Genomic_DNA"/>
</dbReference>
<dbReference type="Gene3D" id="3.30.559.10">
    <property type="entry name" value="Chloramphenicol acetyltransferase-like domain"/>
    <property type="match status" value="1"/>
</dbReference>
<dbReference type="PANTHER" id="PTHR43178">
    <property type="entry name" value="DIHYDROLIPOAMIDE ACETYLTRANSFERASE COMPONENT OF PYRUVATE DEHYDROGENASE COMPLEX"/>
    <property type="match status" value="1"/>
</dbReference>
<dbReference type="PANTHER" id="PTHR43178:SF5">
    <property type="entry name" value="LIPOAMIDE ACYLTRANSFERASE COMPONENT OF BRANCHED-CHAIN ALPHA-KETO ACID DEHYDROGENASE COMPLEX, MITOCHONDRIAL"/>
    <property type="match status" value="1"/>
</dbReference>
<dbReference type="SUPFAM" id="SSF52777">
    <property type="entry name" value="CoA-dependent acyltransferases"/>
    <property type="match status" value="1"/>
</dbReference>
<evidence type="ECO:0000259" key="4">
    <source>
        <dbReference type="Pfam" id="PF00198"/>
    </source>
</evidence>
<evidence type="ECO:0000313" key="5">
    <source>
        <dbReference type="EMBL" id="SMP14688.1"/>
    </source>
</evidence>
<dbReference type="Pfam" id="PF00198">
    <property type="entry name" value="2-oxoacid_dh"/>
    <property type="match status" value="1"/>
</dbReference>
<proteinExistence type="predicted"/>
<name>A0AA45WMM6_9AQUI</name>
<dbReference type="GO" id="GO:0031405">
    <property type="term" value="F:lipoic acid binding"/>
    <property type="evidence" value="ECO:0007669"/>
    <property type="project" value="TreeGrafter"/>
</dbReference>
<evidence type="ECO:0000256" key="2">
    <source>
        <dbReference type="ARBA" id="ARBA00022679"/>
    </source>
</evidence>
<dbReference type="AlphaFoldDB" id="A0AA45WMM6"/>
<comment type="cofactor">
    <cofactor evidence="1">
        <name>(R)-lipoate</name>
        <dbReference type="ChEBI" id="CHEBI:83088"/>
    </cofactor>
</comment>
<dbReference type="InterPro" id="IPR050743">
    <property type="entry name" value="2-oxoacid_DH_E2_comp"/>
</dbReference>
<organism evidence="5 6">
    <name type="scientific">Venenivibrio stagnispumantis</name>
    <dbReference type="NCBI Taxonomy" id="407998"/>
    <lineage>
        <taxon>Bacteria</taxon>
        <taxon>Pseudomonadati</taxon>
        <taxon>Aquificota</taxon>
        <taxon>Aquificia</taxon>
        <taxon>Aquificales</taxon>
        <taxon>Hydrogenothermaceae</taxon>
        <taxon>Venenivibrio</taxon>
    </lineage>
</organism>
<evidence type="ECO:0000256" key="3">
    <source>
        <dbReference type="ARBA" id="ARBA00023315"/>
    </source>
</evidence>
<dbReference type="Proteomes" id="UP001157947">
    <property type="component" value="Unassembled WGS sequence"/>
</dbReference>
<dbReference type="InterPro" id="IPR001078">
    <property type="entry name" value="2-oxoacid_DH_actylTfrase"/>
</dbReference>
<sequence length="124" mass="13989">MAVDVKGELFAPVIKNINTKTLKQIKEELEIIKEKAKSGRFSSEDLKGATFSISNLGMYDVIQFDAIIPPNHVGIVAVGKEVDNKVKLTFSFDHRIINGKETALFIKRFREKLMDENYLKSLSS</sequence>
<keyword evidence="3 5" id="KW-0012">Acyltransferase</keyword>
<dbReference type="GO" id="GO:0005737">
    <property type="term" value="C:cytoplasm"/>
    <property type="evidence" value="ECO:0007669"/>
    <property type="project" value="TreeGrafter"/>
</dbReference>
<gene>
    <name evidence="5" type="ORF">SAMN06264868_1134</name>
</gene>
<dbReference type="RefSeq" id="WP_265134789.1">
    <property type="nucleotide sequence ID" value="NZ_FXTX01000013.1"/>
</dbReference>
<keyword evidence="6" id="KW-1185">Reference proteome</keyword>
<evidence type="ECO:0000256" key="1">
    <source>
        <dbReference type="ARBA" id="ARBA00001938"/>
    </source>
</evidence>
<protein>
    <submittedName>
        <fullName evidence="5">2-oxoacid dehydrogenases acyltransferase (Catalytic domain)</fullName>
    </submittedName>
</protein>
<reference evidence="5" key="1">
    <citation type="submission" date="2017-05" db="EMBL/GenBank/DDBJ databases">
        <authorList>
            <person name="Varghese N."/>
            <person name="Submissions S."/>
        </authorList>
    </citation>
    <scope>NUCLEOTIDE SEQUENCE</scope>
    <source>
        <strain evidence="5">DSM 18763</strain>
    </source>
</reference>
<evidence type="ECO:0000313" key="6">
    <source>
        <dbReference type="Proteomes" id="UP001157947"/>
    </source>
</evidence>
<feature type="domain" description="2-oxoacid dehydrogenase acyltransferase catalytic" evidence="4">
    <location>
        <begin position="1"/>
        <end position="115"/>
    </location>
</feature>
<keyword evidence="2" id="KW-0808">Transferase</keyword>
<accession>A0AA45WMM6</accession>
<dbReference type="GO" id="GO:0016407">
    <property type="term" value="F:acetyltransferase activity"/>
    <property type="evidence" value="ECO:0007669"/>
    <property type="project" value="TreeGrafter"/>
</dbReference>
<comment type="caution">
    <text evidence="5">The sequence shown here is derived from an EMBL/GenBank/DDBJ whole genome shotgun (WGS) entry which is preliminary data.</text>
</comment>
<dbReference type="InterPro" id="IPR023213">
    <property type="entry name" value="CAT-like_dom_sf"/>
</dbReference>